<gene>
    <name evidence="1" type="ORF">QTN89_21120</name>
</gene>
<dbReference type="EMBL" id="JASZZN010000017">
    <property type="protein sequence ID" value="MDM4017962.1"/>
    <property type="molecule type" value="Genomic_DNA"/>
</dbReference>
<evidence type="ECO:0000313" key="1">
    <source>
        <dbReference type="EMBL" id="MDM4017962.1"/>
    </source>
</evidence>
<accession>A0ABT7PN68</accession>
<comment type="caution">
    <text evidence="1">The sequence shown here is derived from an EMBL/GenBank/DDBJ whole genome shotgun (WGS) entry which is preliminary data.</text>
</comment>
<dbReference type="RefSeq" id="WP_289165568.1">
    <property type="nucleotide sequence ID" value="NZ_JASZZN010000017.1"/>
</dbReference>
<keyword evidence="2" id="KW-1185">Reference proteome</keyword>
<name>A0ABT7PN68_9BACT</name>
<evidence type="ECO:0000313" key="2">
    <source>
        <dbReference type="Proteomes" id="UP001239462"/>
    </source>
</evidence>
<proteinExistence type="predicted"/>
<organism evidence="1 2">
    <name type="scientific">Roseiconus lacunae</name>
    <dbReference type="NCBI Taxonomy" id="2605694"/>
    <lineage>
        <taxon>Bacteria</taxon>
        <taxon>Pseudomonadati</taxon>
        <taxon>Planctomycetota</taxon>
        <taxon>Planctomycetia</taxon>
        <taxon>Pirellulales</taxon>
        <taxon>Pirellulaceae</taxon>
        <taxon>Roseiconus</taxon>
    </lineage>
</organism>
<reference evidence="1 2" key="1">
    <citation type="submission" date="2023-06" db="EMBL/GenBank/DDBJ databases">
        <title>Roseiconus lacunae JC819 isolated from Gulf of Mannar region, Tamil Nadu.</title>
        <authorList>
            <person name="Pk S."/>
            <person name="Ch S."/>
            <person name="Ch V.R."/>
        </authorList>
    </citation>
    <scope>NUCLEOTIDE SEQUENCE [LARGE SCALE GENOMIC DNA]</scope>
    <source>
        <strain evidence="1 2">JC819</strain>
    </source>
</reference>
<dbReference type="Proteomes" id="UP001239462">
    <property type="component" value="Unassembled WGS sequence"/>
</dbReference>
<sequence>MRLLTVGPRIRKQSGKIIASSAWRVRLVTLDAVFREVIVDPKMTTIRIRTRYFWCLNFRKAISFAKIQAVAYGYHDLSPESSFSSTHDGFDCFSVGLRLVDDSELTLFRFYGEGSFTNNGPFPDWMYWGERAGDLSGNQEYESRLFVDLLSTLVGVEVVPARD</sequence>
<protein>
    <submittedName>
        <fullName evidence="1">Uncharacterized protein</fullName>
    </submittedName>
</protein>